<dbReference type="OrthoDB" id="1424894at2759"/>
<dbReference type="PANTHER" id="PTHR14791:SF42">
    <property type="entry name" value="F16L1.2 PROTEIN"/>
    <property type="match status" value="1"/>
</dbReference>
<dbReference type="SUPFAM" id="SSF51045">
    <property type="entry name" value="WW domain"/>
    <property type="match status" value="1"/>
</dbReference>
<dbReference type="AlphaFoldDB" id="A0A3S3NRL0"/>
<accession>A0A3S3NRL0</accession>
<sequence length="204" mass="23014">MISIQNSLSLEERKTFSNSSKKRKWQSEEGGGGGEDNCLTKVNDPEAKSTEPFLDIDLHLETPLPIDWQRCLDLQSGHVHFYNTRTQKRTCRDPRGSPEPVSSRTMSLDLELNLPFDSFQDHLDHEEKNPPPNSTDSCSNPKPILSRSLSWVSLDADEQEMLAAVCMRCHMLVMLCKSSPTCPNCKFLNPTDQIPSIKLDSPLL</sequence>
<feature type="region of interest" description="Disordered" evidence="1">
    <location>
        <begin position="121"/>
        <end position="142"/>
    </location>
</feature>
<evidence type="ECO:0000313" key="3">
    <source>
        <dbReference type="Proteomes" id="UP000283530"/>
    </source>
</evidence>
<dbReference type="InterPro" id="IPR051105">
    <property type="entry name" value="WWC/KIBRA_Hippo_Reg"/>
</dbReference>
<evidence type="ECO:0000313" key="2">
    <source>
        <dbReference type="EMBL" id="RWR92983.1"/>
    </source>
</evidence>
<dbReference type="Proteomes" id="UP000283530">
    <property type="component" value="Unassembled WGS sequence"/>
</dbReference>
<evidence type="ECO:0000256" key="1">
    <source>
        <dbReference type="SAM" id="MobiDB-lite"/>
    </source>
</evidence>
<reference evidence="2 3" key="1">
    <citation type="journal article" date="2019" name="Nat. Plants">
        <title>Stout camphor tree genome fills gaps in understanding of flowering plant genome evolution.</title>
        <authorList>
            <person name="Chaw S.M."/>
            <person name="Liu Y.C."/>
            <person name="Wu Y.W."/>
            <person name="Wang H.Y."/>
            <person name="Lin C.I."/>
            <person name="Wu C.S."/>
            <person name="Ke H.M."/>
            <person name="Chang L.Y."/>
            <person name="Hsu C.Y."/>
            <person name="Yang H.T."/>
            <person name="Sudianto E."/>
            <person name="Hsu M.H."/>
            <person name="Wu K.P."/>
            <person name="Wang L.N."/>
            <person name="Leebens-Mack J.H."/>
            <person name="Tsai I.J."/>
        </authorList>
    </citation>
    <scope>NUCLEOTIDE SEQUENCE [LARGE SCALE GENOMIC DNA]</scope>
    <source>
        <strain evidence="3">cv. Chaw 1501</strain>
        <tissue evidence="2">Young leaves</tissue>
    </source>
</reference>
<name>A0A3S3NRL0_9MAGN</name>
<dbReference type="InterPro" id="IPR036020">
    <property type="entry name" value="WW_dom_sf"/>
</dbReference>
<dbReference type="EMBL" id="QPKB01000009">
    <property type="protein sequence ID" value="RWR92983.1"/>
    <property type="molecule type" value="Genomic_DNA"/>
</dbReference>
<dbReference type="Gene3D" id="2.20.70.10">
    <property type="match status" value="1"/>
</dbReference>
<gene>
    <name evidence="2" type="ORF">CKAN_02221300</name>
</gene>
<protein>
    <submittedName>
        <fullName evidence="2">Putative E3 ubiquitin-protein ligase HUWE1</fullName>
    </submittedName>
</protein>
<proteinExistence type="predicted"/>
<keyword evidence="3" id="KW-1185">Reference proteome</keyword>
<feature type="region of interest" description="Disordered" evidence="1">
    <location>
        <begin position="85"/>
        <end position="105"/>
    </location>
</feature>
<feature type="region of interest" description="Disordered" evidence="1">
    <location>
        <begin position="1"/>
        <end position="45"/>
    </location>
</feature>
<comment type="caution">
    <text evidence="2">The sequence shown here is derived from an EMBL/GenBank/DDBJ whole genome shotgun (WGS) entry which is preliminary data.</text>
</comment>
<organism evidence="2 3">
    <name type="scientific">Cinnamomum micranthum f. kanehirae</name>
    <dbReference type="NCBI Taxonomy" id="337451"/>
    <lineage>
        <taxon>Eukaryota</taxon>
        <taxon>Viridiplantae</taxon>
        <taxon>Streptophyta</taxon>
        <taxon>Embryophyta</taxon>
        <taxon>Tracheophyta</taxon>
        <taxon>Spermatophyta</taxon>
        <taxon>Magnoliopsida</taxon>
        <taxon>Magnoliidae</taxon>
        <taxon>Laurales</taxon>
        <taxon>Lauraceae</taxon>
        <taxon>Cinnamomum</taxon>
    </lineage>
</organism>
<dbReference type="PANTHER" id="PTHR14791">
    <property type="entry name" value="BOMB/KIRA PROTEINS"/>
    <property type="match status" value="1"/>
</dbReference>